<feature type="region of interest" description="Disordered" evidence="1">
    <location>
        <begin position="1"/>
        <end position="22"/>
    </location>
</feature>
<sequence length="670" mass="80552">MDRNHHYPFHFQPERDEEQQRHANHRNQFHPGVHSSHHSQARFADPYHRPLNNLDYRDPIRHQDQYQYSHTYQNAPQMQQRVAMQPRQDFPFQNEERSSRMMDDLDNMNMQPRHVNDFAQNNTGRIREEPVFSFHRRGFTQDGYQNKQQQRLFEQQNIQYRPLEDMRREEQQMFQEDQEQQLLAREQQMRLRRQEQMEFRLGDIDFQGSNPNSPSRLQLQQQSVQNDRQYRLQPHHDVSLTPEKLVNEQIGVQQRDNTFFNDGLGRKFQQRREEEFNDAFQNAQNGERNQRLATEVENRMRMQPNVFAQHRQYEQERLQQPFYRREGYRENHFPYHEDHHMNAMNRQALEQHQHRPQQHNPWNQMIPRNEFRFNDANRNDQHVQDRQLQPQPHAHVQGIQNAMHVDENYRQRVNHQHPYANVFTHDVPYKLNSEGQNSNPEKVKVKQNDNIVNDRHTLQVGTKKRKSLKNHHSSYKSNAYPSGFSPKEAPKLPSVEEIVSQFPNNASSIMFILDRRINMKKVSGYEIPNEENENELTVYELLRAWVRDDPYRERAKKNRGILDHIDLPYEKHMNDSDEKYKEKVERILTEGETLGKSDVKKEELKVCDLFASDEKDSKINSSDMDAVGKAFQESILKGKTKRRKRSKLLKKRDEVCLASLKRKHGIVIKS</sequence>
<evidence type="ECO:0000256" key="1">
    <source>
        <dbReference type="SAM" id="MobiDB-lite"/>
    </source>
</evidence>
<feature type="compositionally biased region" description="Basic residues" evidence="1">
    <location>
        <begin position="462"/>
        <end position="474"/>
    </location>
</feature>
<feature type="region of interest" description="Disordered" evidence="1">
    <location>
        <begin position="459"/>
        <end position="485"/>
    </location>
</feature>
<reference evidence="2 3" key="1">
    <citation type="journal article" date="2021" name="Sci. Rep.">
        <title>The genome of the diatom Chaetoceros tenuissimus carries an ancient integrated fragment of an extant virus.</title>
        <authorList>
            <person name="Hongo Y."/>
            <person name="Kimura K."/>
            <person name="Takaki Y."/>
            <person name="Yoshida Y."/>
            <person name="Baba S."/>
            <person name="Kobayashi G."/>
            <person name="Nagasaki K."/>
            <person name="Hano T."/>
            <person name="Tomaru Y."/>
        </authorList>
    </citation>
    <scope>NUCLEOTIDE SEQUENCE [LARGE SCALE GENOMIC DNA]</scope>
    <source>
        <strain evidence="2 3">NIES-3715</strain>
    </source>
</reference>
<dbReference type="Proteomes" id="UP001054902">
    <property type="component" value="Unassembled WGS sequence"/>
</dbReference>
<feature type="compositionally biased region" description="Basic and acidic residues" evidence="1">
    <location>
        <begin position="12"/>
        <end position="21"/>
    </location>
</feature>
<proteinExistence type="predicted"/>
<dbReference type="EMBL" id="BLLK01000027">
    <property type="protein sequence ID" value="GFH48075.1"/>
    <property type="molecule type" value="Genomic_DNA"/>
</dbReference>
<evidence type="ECO:0000313" key="3">
    <source>
        <dbReference type="Proteomes" id="UP001054902"/>
    </source>
</evidence>
<organism evidence="2 3">
    <name type="scientific">Chaetoceros tenuissimus</name>
    <dbReference type="NCBI Taxonomy" id="426638"/>
    <lineage>
        <taxon>Eukaryota</taxon>
        <taxon>Sar</taxon>
        <taxon>Stramenopiles</taxon>
        <taxon>Ochrophyta</taxon>
        <taxon>Bacillariophyta</taxon>
        <taxon>Coscinodiscophyceae</taxon>
        <taxon>Chaetocerotophycidae</taxon>
        <taxon>Chaetocerotales</taxon>
        <taxon>Chaetocerotaceae</taxon>
        <taxon>Chaetoceros</taxon>
    </lineage>
</organism>
<protein>
    <submittedName>
        <fullName evidence="2">Uncharacterized protein</fullName>
    </submittedName>
</protein>
<accession>A0AAD3CNU3</accession>
<comment type="caution">
    <text evidence="2">The sequence shown here is derived from an EMBL/GenBank/DDBJ whole genome shotgun (WGS) entry which is preliminary data.</text>
</comment>
<evidence type="ECO:0000313" key="2">
    <source>
        <dbReference type="EMBL" id="GFH48075.1"/>
    </source>
</evidence>
<keyword evidence="3" id="KW-1185">Reference proteome</keyword>
<dbReference type="AlphaFoldDB" id="A0AAD3CNU3"/>
<gene>
    <name evidence="2" type="ORF">CTEN210_04551</name>
</gene>
<name>A0AAD3CNU3_9STRA</name>